<name>A0A3N4IA42_ASCIM</name>
<evidence type="ECO:0000256" key="1">
    <source>
        <dbReference type="SAM" id="Coils"/>
    </source>
</evidence>
<gene>
    <name evidence="4" type="ORF">BJ508DRAFT_305235</name>
</gene>
<feature type="compositionally biased region" description="Acidic residues" evidence="2">
    <location>
        <begin position="200"/>
        <end position="213"/>
    </location>
</feature>
<accession>A0A3N4IA42</accession>
<dbReference type="AlphaFoldDB" id="A0A3N4IA42"/>
<feature type="coiled-coil region" evidence="1">
    <location>
        <begin position="221"/>
        <end position="248"/>
    </location>
</feature>
<keyword evidence="3" id="KW-0472">Membrane</keyword>
<keyword evidence="3" id="KW-0812">Transmembrane</keyword>
<evidence type="ECO:0000313" key="5">
    <source>
        <dbReference type="Proteomes" id="UP000275078"/>
    </source>
</evidence>
<evidence type="ECO:0000256" key="3">
    <source>
        <dbReference type="SAM" id="Phobius"/>
    </source>
</evidence>
<organism evidence="4 5">
    <name type="scientific">Ascobolus immersus RN42</name>
    <dbReference type="NCBI Taxonomy" id="1160509"/>
    <lineage>
        <taxon>Eukaryota</taxon>
        <taxon>Fungi</taxon>
        <taxon>Dikarya</taxon>
        <taxon>Ascomycota</taxon>
        <taxon>Pezizomycotina</taxon>
        <taxon>Pezizomycetes</taxon>
        <taxon>Pezizales</taxon>
        <taxon>Ascobolaceae</taxon>
        <taxon>Ascobolus</taxon>
    </lineage>
</organism>
<evidence type="ECO:0000256" key="2">
    <source>
        <dbReference type="SAM" id="MobiDB-lite"/>
    </source>
</evidence>
<keyword evidence="3" id="KW-1133">Transmembrane helix</keyword>
<feature type="region of interest" description="Disordered" evidence="2">
    <location>
        <begin position="198"/>
        <end position="219"/>
    </location>
</feature>
<feature type="transmembrane region" description="Helical" evidence="3">
    <location>
        <begin position="334"/>
        <end position="363"/>
    </location>
</feature>
<keyword evidence="5" id="KW-1185">Reference proteome</keyword>
<dbReference type="Proteomes" id="UP000275078">
    <property type="component" value="Unassembled WGS sequence"/>
</dbReference>
<dbReference type="EMBL" id="ML119668">
    <property type="protein sequence ID" value="RPA82939.1"/>
    <property type="molecule type" value="Genomic_DNA"/>
</dbReference>
<proteinExistence type="predicted"/>
<keyword evidence="1" id="KW-0175">Coiled coil</keyword>
<sequence length="366" mass="41272">MSNTTTIFTLCDHCDHATAWHRNVNTRVSSTKGHVIRGTTNYTDSNQLPQSIQLAQLTPVTTANNTDDEDEDWDQLEDDIEHERPIYPSTILATPCEECGYTTTWRPIGYHVAIADTEADLSDMELEAKDNTAVTDFSELRRRIQRLGEVADRQGYALWMKKRGGEGVEIWPELGNITPSWRCESLPCTVTGILSKSLLDDNEDDEEEDEEDSLGGASDVLDGVEQEFESLRAELKAALTAQEKLERHNEALLNMLRANRICAPINSEEVDIGRAVVELQEQLSIRACSKQGDVVAEKIVKEEIQVKTEGIEKVTTTVQKNKAVKTPSDEGSAWWKWSLIWIPIWLLMVEEYAWAFVTVWVLVACM</sequence>
<protein>
    <submittedName>
        <fullName evidence="4">Uncharacterized protein</fullName>
    </submittedName>
</protein>
<evidence type="ECO:0000313" key="4">
    <source>
        <dbReference type="EMBL" id="RPA82939.1"/>
    </source>
</evidence>
<reference evidence="4 5" key="1">
    <citation type="journal article" date="2018" name="Nat. Ecol. Evol.">
        <title>Pezizomycetes genomes reveal the molecular basis of ectomycorrhizal truffle lifestyle.</title>
        <authorList>
            <person name="Murat C."/>
            <person name="Payen T."/>
            <person name="Noel B."/>
            <person name="Kuo A."/>
            <person name="Morin E."/>
            <person name="Chen J."/>
            <person name="Kohler A."/>
            <person name="Krizsan K."/>
            <person name="Balestrini R."/>
            <person name="Da Silva C."/>
            <person name="Montanini B."/>
            <person name="Hainaut M."/>
            <person name="Levati E."/>
            <person name="Barry K.W."/>
            <person name="Belfiori B."/>
            <person name="Cichocki N."/>
            <person name="Clum A."/>
            <person name="Dockter R.B."/>
            <person name="Fauchery L."/>
            <person name="Guy J."/>
            <person name="Iotti M."/>
            <person name="Le Tacon F."/>
            <person name="Lindquist E.A."/>
            <person name="Lipzen A."/>
            <person name="Malagnac F."/>
            <person name="Mello A."/>
            <person name="Molinier V."/>
            <person name="Miyauchi S."/>
            <person name="Poulain J."/>
            <person name="Riccioni C."/>
            <person name="Rubini A."/>
            <person name="Sitrit Y."/>
            <person name="Splivallo R."/>
            <person name="Traeger S."/>
            <person name="Wang M."/>
            <person name="Zifcakova L."/>
            <person name="Wipf D."/>
            <person name="Zambonelli A."/>
            <person name="Paolocci F."/>
            <person name="Nowrousian M."/>
            <person name="Ottonello S."/>
            <person name="Baldrian P."/>
            <person name="Spatafora J.W."/>
            <person name="Henrissat B."/>
            <person name="Nagy L.G."/>
            <person name="Aury J.M."/>
            <person name="Wincker P."/>
            <person name="Grigoriev I.V."/>
            <person name="Bonfante P."/>
            <person name="Martin F.M."/>
        </authorList>
    </citation>
    <scope>NUCLEOTIDE SEQUENCE [LARGE SCALE GENOMIC DNA]</scope>
    <source>
        <strain evidence="4 5">RN42</strain>
    </source>
</reference>